<organism evidence="3">
    <name type="scientific">Blastobotrys adeninivorans</name>
    <name type="common">Yeast</name>
    <name type="synonym">Arxula adeninivorans</name>
    <dbReference type="NCBI Taxonomy" id="409370"/>
    <lineage>
        <taxon>Eukaryota</taxon>
        <taxon>Fungi</taxon>
        <taxon>Dikarya</taxon>
        <taxon>Ascomycota</taxon>
        <taxon>Saccharomycotina</taxon>
        <taxon>Dipodascomycetes</taxon>
        <taxon>Dipodascales</taxon>
        <taxon>Trichomonascaceae</taxon>
        <taxon>Blastobotrys</taxon>
    </lineage>
</organism>
<dbReference type="PANTHER" id="PTHR38644:SF1">
    <property type="entry name" value="EXPRESSED PROTEIN"/>
    <property type="match status" value="1"/>
</dbReference>
<evidence type="ECO:0000259" key="2">
    <source>
        <dbReference type="Pfam" id="PF23868"/>
    </source>
</evidence>
<proteinExistence type="predicted"/>
<dbReference type="EMBL" id="HG937694">
    <property type="protein sequence ID" value="CDP38296.1"/>
    <property type="molecule type" value="Genomic_DNA"/>
</dbReference>
<evidence type="ECO:0000313" key="3">
    <source>
        <dbReference type="EMBL" id="CDP38296.1"/>
    </source>
</evidence>
<protein>
    <submittedName>
        <fullName evidence="3">ARAD1D31504p</fullName>
    </submittedName>
</protein>
<evidence type="ECO:0000256" key="1">
    <source>
        <dbReference type="SAM" id="Phobius"/>
    </source>
</evidence>
<dbReference type="AlphaFoldDB" id="A0A060TGL2"/>
<dbReference type="PANTHER" id="PTHR38644">
    <property type="entry name" value="EXPRESSED PROTEIN"/>
    <property type="match status" value="1"/>
</dbReference>
<feature type="domain" description="Mmc1 C-terminal" evidence="2">
    <location>
        <begin position="302"/>
        <end position="482"/>
    </location>
</feature>
<feature type="transmembrane region" description="Helical" evidence="1">
    <location>
        <begin position="442"/>
        <end position="459"/>
    </location>
</feature>
<dbReference type="InterPro" id="IPR056196">
    <property type="entry name" value="Mmc1_C"/>
</dbReference>
<reference evidence="3" key="2">
    <citation type="submission" date="2014-06" db="EMBL/GenBank/DDBJ databases">
        <title>The complete genome of Blastobotrys (Arxula) adeninivorans LS3 - a yeast of biotechnological interest.</title>
        <authorList>
            <person name="Kunze G."/>
            <person name="Gaillardin C."/>
            <person name="Czernicka M."/>
            <person name="Durrens P."/>
            <person name="Martin T."/>
            <person name="Boer E."/>
            <person name="Gabaldon T."/>
            <person name="Cruz J."/>
            <person name="Talla E."/>
            <person name="Marck C."/>
            <person name="Goffeau A."/>
            <person name="Barbe V."/>
            <person name="Baret P."/>
            <person name="Baronian K."/>
            <person name="Beier S."/>
            <person name="Bleykasten C."/>
            <person name="Bode R."/>
            <person name="Casaregola S."/>
            <person name="Despons L."/>
            <person name="Fairhead C."/>
            <person name="Giersberg M."/>
            <person name="Gierski P."/>
            <person name="Hahnel U."/>
            <person name="Hartmann A."/>
            <person name="Jankowska D."/>
            <person name="Jubin C."/>
            <person name="Jung P."/>
            <person name="Lafontaine I."/>
            <person name="Leh-Louis V."/>
            <person name="Lemaire M."/>
            <person name="Marcet-Houben M."/>
            <person name="Mascher M."/>
            <person name="Morel G."/>
            <person name="Richard G.-F."/>
            <person name="Riechen J."/>
            <person name="Sacerdot C."/>
            <person name="Sarkar A."/>
            <person name="Savel G."/>
            <person name="Schacherer J."/>
            <person name="Sherman D."/>
            <person name="Straub M.-L."/>
            <person name="Stein N."/>
            <person name="Thierry A."/>
            <person name="Trautwein-Schult A."/>
            <person name="Westhof E."/>
            <person name="Worch S."/>
            <person name="Dujon B."/>
            <person name="Souciet J.-L."/>
            <person name="Wincker P."/>
            <person name="Scholz U."/>
            <person name="Neuveglise N."/>
        </authorList>
    </citation>
    <scope>NUCLEOTIDE SEQUENCE</scope>
    <source>
        <strain evidence="3">LS3</strain>
    </source>
</reference>
<dbReference type="PhylomeDB" id="A0A060TGL2"/>
<dbReference type="Pfam" id="PF23868">
    <property type="entry name" value="Mmc1_C"/>
    <property type="match status" value="1"/>
</dbReference>
<keyword evidence="1" id="KW-1133">Transmembrane helix</keyword>
<name>A0A060TGL2_BLAAD</name>
<sequence>MVSLAHVDKYYWCASSHQCTMLRRAWRCYSTSSSPLVASLRQVRASLPDKHGLYARIDTCLAAETSGSGDNIRVGIIPFHSHRTEISGVLDAVLADPLASNQTWYSEFRNRLLSKDTLVKYSPSFDHTATNNTLMEYPIPFNPVENSRNTEIVEVNSFSDSIEHVEPCHLHIFISSNVKSLSNDLPSEYPNVLVLDLPEGEQKILTKNEVQAQGKGGVLLVSSALAKRGIDKLIESPANATEYVNAREQSNIDAVTNLIFASPEVHRRRLLQSIVDSGEQLVAPACNDDVKSSIERENERMKNLRQQWSQQAHQELQTRLSASLDKWQHSRAPWWKLYFMVDDVYDTVRYTLQQDYLPESANKLEYLLGSIDSFASQHNFPTKQDDGEVSISKDIVRSQNQLLTDYGVDIHNKAIKLLTSVLFGIQVPTVIVPALGMYFFDYSFYSMGSIMALGLVMGFRQLQKSWLRATDFFKRKVLEEARQVLGRCEKAIWSRWEAKVLDQQEAVMHQKTQLTQLQAEIDRAYPKHD</sequence>
<keyword evidence="1" id="KW-0472">Membrane</keyword>
<dbReference type="Pfam" id="PF23867">
    <property type="entry name" value="Mmc1_N"/>
    <property type="match status" value="1"/>
</dbReference>
<reference evidence="3" key="1">
    <citation type="submission" date="2014-02" db="EMBL/GenBank/DDBJ databases">
        <authorList>
            <person name="Genoscope - CEA"/>
        </authorList>
    </citation>
    <scope>NUCLEOTIDE SEQUENCE</scope>
    <source>
        <strain evidence="3">LS3</strain>
    </source>
</reference>
<accession>A0A060TGL2</accession>
<keyword evidence="1" id="KW-0812">Transmembrane</keyword>
<gene>
    <name evidence="3" type="ORF">GNLVRS02_ARAD1D31504g</name>
</gene>